<dbReference type="CDD" id="cd00408">
    <property type="entry name" value="DHDPS-like"/>
    <property type="match status" value="1"/>
</dbReference>
<evidence type="ECO:0000256" key="3">
    <source>
        <dbReference type="PIRSR" id="PIRSR001365-1"/>
    </source>
</evidence>
<dbReference type="GO" id="GO:0008747">
    <property type="term" value="F:N-acetylneuraminate lyase activity"/>
    <property type="evidence" value="ECO:0007669"/>
    <property type="project" value="TreeGrafter"/>
</dbReference>
<name>A0A840TSP0_9BACT</name>
<accession>A0A840TSP0</accession>
<keyword evidence="5" id="KW-1185">Reference proteome</keyword>
<dbReference type="PIRSF" id="PIRSF001365">
    <property type="entry name" value="DHDPS"/>
    <property type="match status" value="1"/>
</dbReference>
<evidence type="ECO:0000313" key="5">
    <source>
        <dbReference type="Proteomes" id="UP000557307"/>
    </source>
</evidence>
<dbReference type="PANTHER" id="PTHR42849">
    <property type="entry name" value="N-ACETYLNEURAMINATE LYASE"/>
    <property type="match status" value="1"/>
</dbReference>
<dbReference type="InterPro" id="IPR013785">
    <property type="entry name" value="Aldolase_TIM"/>
</dbReference>
<organism evidence="4 5">
    <name type="scientific">Rhabdobacter roseus</name>
    <dbReference type="NCBI Taxonomy" id="1655419"/>
    <lineage>
        <taxon>Bacteria</taxon>
        <taxon>Pseudomonadati</taxon>
        <taxon>Bacteroidota</taxon>
        <taxon>Cytophagia</taxon>
        <taxon>Cytophagales</taxon>
        <taxon>Cytophagaceae</taxon>
        <taxon>Rhabdobacter</taxon>
    </lineage>
</organism>
<dbReference type="GO" id="GO:0005829">
    <property type="term" value="C:cytosol"/>
    <property type="evidence" value="ECO:0007669"/>
    <property type="project" value="TreeGrafter"/>
</dbReference>
<dbReference type="PANTHER" id="PTHR42849:SF1">
    <property type="entry name" value="N-ACETYLNEURAMINATE LYASE"/>
    <property type="match status" value="1"/>
</dbReference>
<comment type="similarity">
    <text evidence="2">Belongs to the DapA family.</text>
</comment>
<comment type="caution">
    <text evidence="4">The sequence shown here is derived from an EMBL/GenBank/DDBJ whole genome shotgun (WGS) entry which is preliminary data.</text>
</comment>
<dbReference type="InterPro" id="IPR002220">
    <property type="entry name" value="DapA-like"/>
</dbReference>
<dbReference type="SUPFAM" id="SSF51569">
    <property type="entry name" value="Aldolase"/>
    <property type="match status" value="1"/>
</dbReference>
<evidence type="ECO:0000313" key="4">
    <source>
        <dbReference type="EMBL" id="MBB5283020.1"/>
    </source>
</evidence>
<dbReference type="SMART" id="SM01130">
    <property type="entry name" value="DHDPS"/>
    <property type="match status" value="1"/>
</dbReference>
<dbReference type="Gene3D" id="3.20.20.70">
    <property type="entry name" value="Aldolase class I"/>
    <property type="match status" value="1"/>
</dbReference>
<feature type="active site" description="Schiff-base intermediate with substrate" evidence="3">
    <location>
        <position position="169"/>
    </location>
</feature>
<evidence type="ECO:0000256" key="2">
    <source>
        <dbReference type="PIRNR" id="PIRNR001365"/>
    </source>
</evidence>
<evidence type="ECO:0000256" key="1">
    <source>
        <dbReference type="ARBA" id="ARBA00023239"/>
    </source>
</evidence>
<proteinExistence type="inferred from homology"/>
<dbReference type="AlphaFoldDB" id="A0A840TSP0"/>
<dbReference type="RefSeq" id="WP_184172058.1">
    <property type="nucleotide sequence ID" value="NZ_JACHGF010000002.1"/>
</dbReference>
<dbReference type="Proteomes" id="UP000557307">
    <property type="component" value="Unassembled WGS sequence"/>
</dbReference>
<dbReference type="GO" id="GO:0019262">
    <property type="term" value="P:N-acetylneuraminate catabolic process"/>
    <property type="evidence" value="ECO:0007669"/>
    <property type="project" value="TreeGrafter"/>
</dbReference>
<reference evidence="4 5" key="1">
    <citation type="submission" date="2020-08" db="EMBL/GenBank/DDBJ databases">
        <title>Genomic Encyclopedia of Type Strains, Phase IV (KMG-IV): sequencing the most valuable type-strain genomes for metagenomic binning, comparative biology and taxonomic classification.</title>
        <authorList>
            <person name="Goeker M."/>
        </authorList>
    </citation>
    <scope>NUCLEOTIDE SEQUENCE [LARGE SCALE GENOMIC DNA]</scope>
    <source>
        <strain evidence="4 5">DSM 105074</strain>
    </source>
</reference>
<dbReference type="Pfam" id="PF00701">
    <property type="entry name" value="DHDPS"/>
    <property type="match status" value="1"/>
</dbReference>
<gene>
    <name evidence="4" type="ORF">HNQ92_001146</name>
</gene>
<protein>
    <submittedName>
        <fullName evidence="4">Dihydrodipicolinate synthase/N-acetylneuraminate lyase</fullName>
    </submittedName>
</protein>
<keyword evidence="1 2" id="KW-0456">Lyase</keyword>
<feature type="active site" description="Proton donor/acceptor" evidence="3">
    <location>
        <position position="141"/>
    </location>
</feature>
<dbReference type="EMBL" id="JACHGF010000002">
    <property type="protein sequence ID" value="MBB5283020.1"/>
    <property type="molecule type" value="Genomic_DNA"/>
</dbReference>
<sequence length="311" mass="34407">MNLDTHRISGSWTTLLLPIQADDTIDYVALAEGIDRLIALKVSGIYSNGTACEFYTQTEAEFDQINALLAEKCTAAGMPFQIGCSHMSPQLSLERLKRAVALKPSAFQVILPDWSIPTLPEIIHFLERIQQAAGGTDLVLYNPPHAKKVLQPDEYRQLREAGIELAGCKVMGGDGTWYAAMREAMPGMALFVPGHTLASSLLLGADGAYSNVACIHPGAAQVWYETMLRDSPAALEQEKRIQLFMQQYIRPFIRDHGYSNQAVDKFMAAVGGWAPIGTRLRWPYRSIPEAEVARVRAAGQELIPEFMREVL</sequence>